<feature type="chain" id="PRO_5046966994" evidence="4">
    <location>
        <begin position="19"/>
        <end position="952"/>
    </location>
</feature>
<evidence type="ECO:0000256" key="3">
    <source>
        <dbReference type="ARBA" id="ARBA00022837"/>
    </source>
</evidence>
<evidence type="ECO:0000259" key="5">
    <source>
        <dbReference type="Pfam" id="PF00754"/>
    </source>
</evidence>
<dbReference type="PANTHER" id="PTHR12143">
    <property type="entry name" value="PEPTIDE N-GLYCANASE PNGASE -RELATED"/>
    <property type="match status" value="1"/>
</dbReference>
<comment type="cofactor">
    <cofactor evidence="1">
        <name>Ca(2+)</name>
        <dbReference type="ChEBI" id="CHEBI:29108"/>
    </cofactor>
</comment>
<accession>A0ABQ1K133</accession>
<feature type="domain" description="Glycosyl hydrolase family 92 N-terminal" evidence="7">
    <location>
        <begin position="24"/>
        <end position="252"/>
    </location>
</feature>
<gene>
    <name evidence="8" type="ORF">GCM10007424_24780</name>
</gene>
<proteinExistence type="predicted"/>
<dbReference type="EMBL" id="BMJE01000007">
    <property type="protein sequence ID" value="GGB83803.1"/>
    <property type="molecule type" value="Genomic_DNA"/>
</dbReference>
<dbReference type="Gene3D" id="3.30.2080.10">
    <property type="entry name" value="GH92 mannosidase domain"/>
    <property type="match status" value="1"/>
</dbReference>
<dbReference type="Pfam" id="PF07971">
    <property type="entry name" value="Glyco_hydro_92"/>
    <property type="match status" value="1"/>
</dbReference>
<organism evidence="8 9">
    <name type="scientific">Flavobacterium suaedae</name>
    <dbReference type="NCBI Taxonomy" id="1767027"/>
    <lineage>
        <taxon>Bacteria</taxon>
        <taxon>Pseudomonadati</taxon>
        <taxon>Bacteroidota</taxon>
        <taxon>Flavobacteriia</taxon>
        <taxon>Flavobacteriales</taxon>
        <taxon>Flavobacteriaceae</taxon>
        <taxon>Flavobacterium</taxon>
    </lineage>
</organism>
<evidence type="ECO:0000256" key="4">
    <source>
        <dbReference type="SAM" id="SignalP"/>
    </source>
</evidence>
<sequence>MKKLLFLLVILSTFTLSAQKYAKHVNPFIGTGGHGHTFPGATVPYGMVQLSPDTRIDGSWDGCSGYHYSDNVIYGFSHTHLNGTGVSDYGDIMLMPTMGEPNLDKEAYSSTFSHDNETASAGYYAVQLDDDNIKVELTTTPRVGMHQYTFSKAGQANIILDLNHRDDLLMGEVRIIDSKTIEVLRRSEAWARNQYVYASIEFSKPMTVTGVNNNAFAPAKTTDPFFAGSLLAISFSTEVKKNEKLKIKVALSPTGYEGAAKNMEAELRRWNFKRTKRAAEKLWNKELSKIEVTSSDKDKLAIFYTALYHTMMQPNIAMDVDGKYRGRDNEIHTAEGFDYYTVFSLWDTFRAAHPLYTLIDKKRTADYINTFIKQYEQGGRLPVWELASNETDCMIGYHSVSVIADAMAKDIQGFDYQKAFEAARHSAMLNHFGLEAYKFQGFISIDDEHESVSKTLEYAYDDWCIAQMALLLGEINDYKLFMSRSQYWKNIFDPETKHMRPKKNGGWDKPFDPREVNNNFTEGNSWQYSFFVPQDIPGMIEAYDGEEAFEAKLDEMFNAASQTTGRDQADVTGLIGQYAHGNEPSHHMAYLYNYVDKPEKTKEKVHYILNNFYKNSPDGLIGNEDCGQMSAWYVLSSMGIYSVTPGKQGWSTTTPYFDKAVIHLENGSNQVITPKTSKSTLAAINTNYIKDSKTVSDTIQNLYKDIVVVPVIEAGGKSFKDSMTVAMNAPFGADKMYYIINTPSNENESRMFQEYTAPFKIAETCEIRAYAEKDRIMSHVITANFIKKPNDYTIEIKSKYNSQYTAGGPEGLLDGIYGTENWRKGDWQGYQNQDFEAVVDLQEEKPITNIGARFLQDTRSWILMPTKVEFYASTDNKNFTLIGTVENTVNPKNYTSQIQTLETAVKSTKENESDEVTARYIKVKAYNYGTLPEWHQGKGGEAFIFIDEIIVE</sequence>
<dbReference type="NCBIfam" id="TIGR01180">
    <property type="entry name" value="aman2_put"/>
    <property type="match status" value="1"/>
</dbReference>
<dbReference type="SUPFAM" id="SSF49785">
    <property type="entry name" value="Galactose-binding domain-like"/>
    <property type="match status" value="1"/>
</dbReference>
<dbReference type="InterPro" id="IPR014718">
    <property type="entry name" value="GH-type_carb-bd"/>
</dbReference>
<dbReference type="Gene3D" id="1.20.1610.10">
    <property type="entry name" value="alpha-1,2-mannosidases domains"/>
    <property type="match status" value="1"/>
</dbReference>
<dbReference type="InterPro" id="IPR000421">
    <property type="entry name" value="FA58C"/>
</dbReference>
<evidence type="ECO:0000259" key="7">
    <source>
        <dbReference type="Pfam" id="PF17678"/>
    </source>
</evidence>
<feature type="domain" description="F5/8 type C" evidence="5">
    <location>
        <begin position="802"/>
        <end position="927"/>
    </location>
</feature>
<keyword evidence="4" id="KW-0732">Signal</keyword>
<evidence type="ECO:0000256" key="2">
    <source>
        <dbReference type="ARBA" id="ARBA00011245"/>
    </source>
</evidence>
<dbReference type="Pfam" id="PF17678">
    <property type="entry name" value="Glyco_hydro_92N"/>
    <property type="match status" value="1"/>
</dbReference>
<dbReference type="InterPro" id="IPR050883">
    <property type="entry name" value="PNGase"/>
</dbReference>
<feature type="domain" description="Glycosyl hydrolase family 92" evidence="6">
    <location>
        <begin position="258"/>
        <end position="692"/>
    </location>
</feature>
<keyword evidence="3" id="KW-0106">Calcium</keyword>
<dbReference type="InterPro" id="IPR008928">
    <property type="entry name" value="6-hairpin_glycosidase_sf"/>
</dbReference>
<evidence type="ECO:0000313" key="9">
    <source>
        <dbReference type="Proteomes" id="UP000615760"/>
    </source>
</evidence>
<dbReference type="InterPro" id="IPR008979">
    <property type="entry name" value="Galactose-bd-like_sf"/>
</dbReference>
<feature type="signal peptide" evidence="4">
    <location>
        <begin position="1"/>
        <end position="18"/>
    </location>
</feature>
<dbReference type="InterPro" id="IPR005887">
    <property type="entry name" value="GH92_a_mannosidase_put"/>
</dbReference>
<dbReference type="Proteomes" id="UP000615760">
    <property type="component" value="Unassembled WGS sequence"/>
</dbReference>
<dbReference type="Gene3D" id="2.60.120.260">
    <property type="entry name" value="Galactose-binding domain-like"/>
    <property type="match status" value="1"/>
</dbReference>
<dbReference type="InterPro" id="IPR041371">
    <property type="entry name" value="GH92_N"/>
</dbReference>
<evidence type="ECO:0000259" key="6">
    <source>
        <dbReference type="Pfam" id="PF07971"/>
    </source>
</evidence>
<keyword evidence="9" id="KW-1185">Reference proteome</keyword>
<evidence type="ECO:0000256" key="1">
    <source>
        <dbReference type="ARBA" id="ARBA00001913"/>
    </source>
</evidence>
<dbReference type="PANTHER" id="PTHR12143:SF39">
    <property type="entry name" value="SECRETED PROTEIN"/>
    <property type="match status" value="1"/>
</dbReference>
<reference evidence="9" key="1">
    <citation type="journal article" date="2019" name="Int. J. Syst. Evol. Microbiol.">
        <title>The Global Catalogue of Microorganisms (GCM) 10K type strain sequencing project: providing services to taxonomists for standard genome sequencing and annotation.</title>
        <authorList>
            <consortium name="The Broad Institute Genomics Platform"/>
            <consortium name="The Broad Institute Genome Sequencing Center for Infectious Disease"/>
            <person name="Wu L."/>
            <person name="Ma J."/>
        </authorList>
    </citation>
    <scope>NUCLEOTIDE SEQUENCE [LARGE SCALE GENOMIC DNA]</scope>
    <source>
        <strain evidence="9">CGMCC 1.15461</strain>
    </source>
</reference>
<dbReference type="RefSeq" id="WP_188621630.1">
    <property type="nucleotide sequence ID" value="NZ_BMJE01000007.1"/>
</dbReference>
<dbReference type="Gene3D" id="2.70.98.10">
    <property type="match status" value="1"/>
</dbReference>
<dbReference type="Pfam" id="PF00754">
    <property type="entry name" value="F5_F8_type_C"/>
    <property type="match status" value="1"/>
</dbReference>
<protein>
    <submittedName>
        <fullName evidence="8">Alpha-1 2-mannosidase</fullName>
    </submittedName>
</protein>
<dbReference type="Gene3D" id="1.20.1050.60">
    <property type="entry name" value="alpha-1,2-mannosidase"/>
    <property type="match status" value="1"/>
</dbReference>
<comment type="caution">
    <text evidence="8">The sequence shown here is derived from an EMBL/GenBank/DDBJ whole genome shotgun (WGS) entry which is preliminary data.</text>
</comment>
<dbReference type="SUPFAM" id="SSF48208">
    <property type="entry name" value="Six-hairpin glycosidases"/>
    <property type="match status" value="1"/>
</dbReference>
<comment type="subunit">
    <text evidence="2">Monomer.</text>
</comment>
<dbReference type="InterPro" id="IPR012939">
    <property type="entry name" value="Glyco_hydro_92"/>
</dbReference>
<name>A0ABQ1K133_9FLAO</name>
<evidence type="ECO:0000313" key="8">
    <source>
        <dbReference type="EMBL" id="GGB83803.1"/>
    </source>
</evidence>